<dbReference type="EMBL" id="FNQN01000003">
    <property type="protein sequence ID" value="SEA09881.1"/>
    <property type="molecule type" value="Genomic_DNA"/>
</dbReference>
<keyword evidence="3" id="KW-1185">Reference proteome</keyword>
<dbReference type="Pfam" id="PF05157">
    <property type="entry name" value="MshEN"/>
    <property type="match status" value="1"/>
</dbReference>
<gene>
    <name evidence="2" type="ORF">SAMN05660420_01203</name>
</gene>
<organism evidence="2 3">
    <name type="scientific">Desulfuromusa kysingii</name>
    <dbReference type="NCBI Taxonomy" id="37625"/>
    <lineage>
        <taxon>Bacteria</taxon>
        <taxon>Pseudomonadati</taxon>
        <taxon>Thermodesulfobacteriota</taxon>
        <taxon>Desulfuromonadia</taxon>
        <taxon>Desulfuromonadales</taxon>
        <taxon>Geopsychrobacteraceae</taxon>
        <taxon>Desulfuromusa</taxon>
    </lineage>
</organism>
<dbReference type="RefSeq" id="WP_092345742.1">
    <property type="nucleotide sequence ID" value="NZ_FNQN01000003.1"/>
</dbReference>
<dbReference type="InterPro" id="IPR037257">
    <property type="entry name" value="T2SS_E_N_sf"/>
</dbReference>
<accession>A0A1H3YFJ0</accession>
<dbReference type="Proteomes" id="UP000199409">
    <property type="component" value="Unassembled WGS sequence"/>
</dbReference>
<feature type="domain" description="Type II secretion system protein GspE N-terminal" evidence="1">
    <location>
        <begin position="63"/>
        <end position="146"/>
    </location>
</feature>
<reference evidence="2 3" key="1">
    <citation type="submission" date="2016-10" db="EMBL/GenBank/DDBJ databases">
        <authorList>
            <person name="de Groot N.N."/>
        </authorList>
    </citation>
    <scope>NUCLEOTIDE SEQUENCE [LARGE SCALE GENOMIC DNA]</scope>
    <source>
        <strain evidence="2 3">DSM 7343</strain>
    </source>
</reference>
<name>A0A1H3YFJ0_9BACT</name>
<dbReference type="STRING" id="37625.SAMN05660420_01203"/>
<evidence type="ECO:0000313" key="2">
    <source>
        <dbReference type="EMBL" id="SEA09881.1"/>
    </source>
</evidence>
<protein>
    <submittedName>
        <fullName evidence="2">Type IV pilus assembly protein PilB</fullName>
    </submittedName>
</protein>
<dbReference type="SUPFAM" id="SSF160246">
    <property type="entry name" value="EspE N-terminal domain-like"/>
    <property type="match status" value="1"/>
</dbReference>
<sequence>MQTNANRLGEMLLEAGLIDQFQLDSALSMQRNLGGRIGSALVKLGYLPEETIMEFLESQDKYSRISLLELKISKELMSLLPLERMSELMVIPVELRKSGHEKNLRIAMTDPTNLRLIDDLQFATGCKVIPVLAAEDEICQAIKNNAPVEEEHTPEADEQRTPLASAAVNFEDLKTEDPRLDVLLEVLKQKGILSALDVERVKFN</sequence>
<evidence type="ECO:0000259" key="1">
    <source>
        <dbReference type="Pfam" id="PF05157"/>
    </source>
</evidence>
<dbReference type="OrthoDB" id="5519672at2"/>
<proteinExistence type="predicted"/>
<evidence type="ECO:0000313" key="3">
    <source>
        <dbReference type="Proteomes" id="UP000199409"/>
    </source>
</evidence>
<dbReference type="AlphaFoldDB" id="A0A1H3YFJ0"/>
<dbReference type="Gene3D" id="3.30.300.160">
    <property type="entry name" value="Type II secretion system, protein E, N-terminal domain"/>
    <property type="match status" value="1"/>
</dbReference>
<dbReference type="InterPro" id="IPR007831">
    <property type="entry name" value="T2SS_GspE_N"/>
</dbReference>